<dbReference type="GO" id="GO:0030488">
    <property type="term" value="P:tRNA methylation"/>
    <property type="evidence" value="ECO:0007669"/>
    <property type="project" value="TreeGrafter"/>
</dbReference>
<dbReference type="Pfam" id="PF00373">
    <property type="entry name" value="FERM_M"/>
    <property type="match status" value="1"/>
</dbReference>
<evidence type="ECO:0000256" key="1">
    <source>
        <dbReference type="ARBA" id="ARBA00004496"/>
    </source>
</evidence>
<sequence length="1520" mass="175482">MKMNSTEYSSSQLDRILPHRFVTSIKHGERNYYLTGQGRQLVIFKSSDLEKYARYEVFPSDAIHGLDFYKSIVCFYGVRSFRIGRFFEDSQNELNISFLTETCNINDWICSAKVLFRNRILLVTARNVAMVYNVELEQHQYIQCSKQCVSYCSRIFGMHDDELFIVNGNAFKQIFIWSPYYSNGNPLKIFNAHDGAVFDIDYSLNSQLLCTVSDDRSCRLWKLHHFSLVSGQYPSWRQWESCEIILTHILQEHHGRVWRTRFANDRIITAGEDGIVCLWKQNGELVSKTDTKKGNLRALHYDAESEKAILGSDSGACFSLSLLSSVVHYQLNSFADSDILKTVHITSVEPSSLLCISSTGNVYHFHKNSKRLLLTDSNLRSCAVDQSKENGLIVFGGLSGSLYLFNEGDLHDCSGVLQCQKYFSLHLIDNGNILLACIEQGRMHLFDVSNKREAKLIRNEFTLPNGRQRWPSAAMLVQSSSGCFLAVGDRNGSTQPMYSYFRIHGSHGVTAFMLLNGIFYSTGRDGCVNTWNIEKLNEKPAHERACRGMEWPSRFIVFNQRQLIVGFHADHFRVFDFNSGEMLSEIRCGGGHRSYDLIIQEQRCFSTLNFHFAFIKRGQVEILNWQPQINCIQHGAHVRRITDLCFISRTIFVSCSDDTSLCLWNLDKNGQLSLVRRYYLHISAVFAIRFCENLLVSAGGRGQLCCWSVLKQQGLRPCGSIKDESDFRYVAVDHMPMKMTDGENQYLILAARCDGYVKAFLWNENDTKLTDQSDRLMLPCNSFVASMKLVNRDDGEQRAICAVACTNGQLYVRQVNIGSEFFVGPEQKEWHLQILVEKCGLSSIQCRQYDESAFWFVIGAESGNLFTTNIQLFQNQNQDEVDFKKLKPPSLSTVTSLCSISESVFLSISTDERLYLWHACMEMDFHLCYAQFIDIADPLAICAQIIAHTVLVCIAGQGLQFFAFPSNTLCCYNLSKPATMKLKLTIVVEFFKVELIVEESVTVEKILDKIFLQMDIRDHRIFILTYNDHELEKDIKIGKYIKEKNATLKVIPICYPPVGCKYMKNPTLLAIIYNHTLQKVIKEKLIPSYEYAVKLAAIAIYERYIKDIDKFRNRRTIDLKMPSWVTAKYNIEEQKWKNDLIVEFNKLSFSDRFQAMEEYLKVATDADIYGHEIFYLDDVYSSFLDIDSHGIKIYGIFDKVNYFQWQQVKFIRAEENNILLRLDAPNETSLLTLKIPFTDSEDANAFISYCLSLLCSRGAESTFNNFMIKEKSVKKYKALIEKFLETVYPADSPLTDETTESTDSLSMDEEHSADINDEYEWKEEFESTYGSYIIEDENEHEYEEESDEEDDGFEDDENTYKEYEEYKECGEYDEYGTEDLLGEEEYLEYRRRKEEEQLQKYMENSTDTAETISDLKDESTINDQLATLYQKKLKVPFDNELSQDALQNLIIECIDQEELIKSIKNKLKFVETTFEDKYDLDVKIEITATLMSEEFSEKPKDKNYSDEDEDKNNEEGETAV</sequence>
<dbReference type="Gene3D" id="2.130.10.10">
    <property type="entry name" value="YVTN repeat-like/Quinoprotein amine dehydrogenase"/>
    <property type="match status" value="3"/>
</dbReference>
<protein>
    <recommendedName>
        <fullName evidence="7">tRNA (34-2'-O)-methyltransferase regulator WDR6</fullName>
    </recommendedName>
</protein>
<dbReference type="SUPFAM" id="SSF47031">
    <property type="entry name" value="Second domain of FERM"/>
    <property type="match status" value="1"/>
</dbReference>
<dbReference type="CDD" id="cd14473">
    <property type="entry name" value="FERM_B-lobe"/>
    <property type="match status" value="1"/>
</dbReference>
<keyword evidence="12" id="KW-1185">Reference proteome</keyword>
<feature type="domain" description="FERM" evidence="10">
    <location>
        <begin position="980"/>
        <end position="1261"/>
    </location>
</feature>
<feature type="compositionally biased region" description="Basic and acidic residues" evidence="9">
    <location>
        <begin position="1495"/>
        <end position="1505"/>
    </location>
</feature>
<comment type="caution">
    <text evidence="11">The sequence shown here is derived from an EMBL/GenBank/DDBJ whole genome shotgun (WGS) entry which is preliminary data.</text>
</comment>
<dbReference type="GO" id="GO:0005737">
    <property type="term" value="C:cytoplasm"/>
    <property type="evidence" value="ECO:0007669"/>
    <property type="project" value="UniProtKB-SubCell"/>
</dbReference>
<proteinExistence type="inferred from homology"/>
<dbReference type="Proteomes" id="UP000055024">
    <property type="component" value="Unassembled WGS sequence"/>
</dbReference>
<feature type="region of interest" description="Disordered" evidence="9">
    <location>
        <begin position="1495"/>
        <end position="1520"/>
    </location>
</feature>
<keyword evidence="2" id="KW-0963">Cytoplasm</keyword>
<feature type="region of interest" description="Disordered" evidence="9">
    <location>
        <begin position="1292"/>
        <end position="1313"/>
    </location>
</feature>
<name>A0A0V1HJ71_9BILA</name>
<dbReference type="InterPro" id="IPR015943">
    <property type="entry name" value="WD40/YVTN_repeat-like_dom_sf"/>
</dbReference>
<dbReference type="PROSITE" id="PS50294">
    <property type="entry name" value="WD_REPEATS_REGION"/>
    <property type="match status" value="1"/>
</dbReference>
<dbReference type="OrthoDB" id="5594999at2759"/>
<evidence type="ECO:0000256" key="2">
    <source>
        <dbReference type="ARBA" id="ARBA00022490"/>
    </source>
</evidence>
<dbReference type="InterPro" id="IPR000299">
    <property type="entry name" value="FERM_domain"/>
</dbReference>
<dbReference type="SUPFAM" id="SSF50998">
    <property type="entry name" value="Quinoprotein alcohol dehydrogenase-like"/>
    <property type="match status" value="1"/>
</dbReference>
<feature type="compositionally biased region" description="Low complexity" evidence="9">
    <location>
        <begin position="1292"/>
        <end position="1305"/>
    </location>
</feature>
<dbReference type="InterPro" id="IPR035963">
    <property type="entry name" value="FERM_2"/>
</dbReference>
<accession>A0A0V1HJ71</accession>
<dbReference type="InterPro" id="IPR011047">
    <property type="entry name" value="Quinoprotein_ADH-like_sf"/>
</dbReference>
<dbReference type="InterPro" id="IPR036322">
    <property type="entry name" value="WD40_repeat_dom_sf"/>
</dbReference>
<dbReference type="PROSITE" id="PS50082">
    <property type="entry name" value="WD_REPEATS_2"/>
    <property type="match status" value="1"/>
</dbReference>
<evidence type="ECO:0000256" key="7">
    <source>
        <dbReference type="ARBA" id="ARBA00040154"/>
    </source>
</evidence>
<dbReference type="PANTHER" id="PTHR14344">
    <property type="entry name" value="WD REPEAT PROTEIN"/>
    <property type="match status" value="1"/>
</dbReference>
<dbReference type="PROSITE" id="PS50057">
    <property type="entry name" value="FERM_3"/>
    <property type="match status" value="1"/>
</dbReference>
<dbReference type="SUPFAM" id="SSF50978">
    <property type="entry name" value="WD40 repeat-like"/>
    <property type="match status" value="2"/>
</dbReference>
<keyword evidence="5" id="KW-0677">Repeat</keyword>
<keyword evidence="4" id="KW-0819">tRNA processing</keyword>
<dbReference type="InterPro" id="IPR019748">
    <property type="entry name" value="FERM_central"/>
</dbReference>
<dbReference type="SMART" id="SM00320">
    <property type="entry name" value="WD40"/>
    <property type="match status" value="8"/>
</dbReference>
<dbReference type="Pfam" id="PF00400">
    <property type="entry name" value="WD40"/>
    <property type="match status" value="2"/>
</dbReference>
<comment type="subcellular location">
    <subcellularLocation>
        <location evidence="1">Cytoplasm</location>
    </subcellularLocation>
</comment>
<dbReference type="InterPro" id="IPR001680">
    <property type="entry name" value="WD40_rpt"/>
</dbReference>
<evidence type="ECO:0000313" key="11">
    <source>
        <dbReference type="EMBL" id="KRZ10566.1"/>
    </source>
</evidence>
<evidence type="ECO:0000256" key="5">
    <source>
        <dbReference type="ARBA" id="ARBA00022737"/>
    </source>
</evidence>
<feature type="repeat" description="WD" evidence="8">
    <location>
        <begin position="190"/>
        <end position="223"/>
    </location>
</feature>
<evidence type="ECO:0000256" key="3">
    <source>
        <dbReference type="ARBA" id="ARBA00022574"/>
    </source>
</evidence>
<evidence type="ECO:0000256" key="8">
    <source>
        <dbReference type="PROSITE-ProRule" id="PRU00221"/>
    </source>
</evidence>
<comment type="similarity">
    <text evidence="6">Belongs to the WD repeat WDR6 family.</text>
</comment>
<dbReference type="PANTHER" id="PTHR14344:SF3">
    <property type="entry name" value="WD REPEAT-CONTAINING PROTEIN 6"/>
    <property type="match status" value="1"/>
</dbReference>
<feature type="compositionally biased region" description="Acidic residues" evidence="9">
    <location>
        <begin position="1506"/>
        <end position="1520"/>
    </location>
</feature>
<dbReference type="STRING" id="268475.A0A0V1HJ71"/>
<evidence type="ECO:0000313" key="12">
    <source>
        <dbReference type="Proteomes" id="UP000055024"/>
    </source>
</evidence>
<organism evidence="11 12">
    <name type="scientific">Trichinella zimbabwensis</name>
    <dbReference type="NCBI Taxonomy" id="268475"/>
    <lineage>
        <taxon>Eukaryota</taxon>
        <taxon>Metazoa</taxon>
        <taxon>Ecdysozoa</taxon>
        <taxon>Nematoda</taxon>
        <taxon>Enoplea</taxon>
        <taxon>Dorylaimia</taxon>
        <taxon>Trichinellida</taxon>
        <taxon>Trichinellidae</taxon>
        <taxon>Trichinella</taxon>
    </lineage>
</organism>
<dbReference type="EMBL" id="JYDP01000058">
    <property type="protein sequence ID" value="KRZ10566.1"/>
    <property type="molecule type" value="Genomic_DNA"/>
</dbReference>
<dbReference type="InterPro" id="IPR051973">
    <property type="entry name" value="tRNA_Anticodon_Mtase-Reg"/>
</dbReference>
<gene>
    <name evidence="11" type="primary">WDR6</name>
    <name evidence="11" type="ORF">T11_11869</name>
</gene>
<reference evidence="11 12" key="1">
    <citation type="submission" date="2015-01" db="EMBL/GenBank/DDBJ databases">
        <title>Evolution of Trichinella species and genotypes.</title>
        <authorList>
            <person name="Korhonen P.K."/>
            <person name="Edoardo P."/>
            <person name="Giuseppe L.R."/>
            <person name="Gasser R.B."/>
        </authorList>
    </citation>
    <scope>NUCLEOTIDE SEQUENCE [LARGE SCALE GENOMIC DNA]</scope>
    <source>
        <strain evidence="11">ISS1029</strain>
    </source>
</reference>
<evidence type="ECO:0000256" key="4">
    <source>
        <dbReference type="ARBA" id="ARBA00022694"/>
    </source>
</evidence>
<keyword evidence="3 8" id="KW-0853">WD repeat</keyword>
<evidence type="ECO:0000256" key="6">
    <source>
        <dbReference type="ARBA" id="ARBA00038255"/>
    </source>
</evidence>
<evidence type="ECO:0000256" key="9">
    <source>
        <dbReference type="SAM" id="MobiDB-lite"/>
    </source>
</evidence>
<evidence type="ECO:0000259" key="10">
    <source>
        <dbReference type="PROSITE" id="PS50057"/>
    </source>
</evidence>